<accession>A0AAQ3QWX2</accession>
<evidence type="ECO:0000313" key="1">
    <source>
        <dbReference type="EMBL" id="WOO43128.1"/>
    </source>
</evidence>
<dbReference type="Proteomes" id="UP001304300">
    <property type="component" value="Chromosome"/>
</dbReference>
<evidence type="ECO:0000313" key="2">
    <source>
        <dbReference type="Proteomes" id="UP001304300"/>
    </source>
</evidence>
<dbReference type="KEGG" id="puo:RZN69_08485"/>
<sequence length="175" mass="20071">MRNAVSCFLLIATLCLRAEKGAHESDFRNASWGMTIEEVWELEKTPTSERKDEHWLILNDTIAGVNMDVTYRFDSNGRLYEGTYLKEYDGKTMKPKISFDKVEALLDKKHGPAKVANKSTTKKTDTISTRETDSSTISNALFISDDFSNHLIVYQTKEFEPDLDFSEERKTLDKL</sequence>
<gene>
    <name evidence="1" type="ORF">RZN69_08485</name>
</gene>
<dbReference type="RefSeq" id="WP_317835667.1">
    <property type="nucleotide sequence ID" value="NZ_CP136920.1"/>
</dbReference>
<protein>
    <submittedName>
        <fullName evidence="1">Uncharacterized protein</fullName>
    </submittedName>
</protein>
<organism evidence="1 2">
    <name type="scientific">Rubellicoccus peritrichatus</name>
    <dbReference type="NCBI Taxonomy" id="3080537"/>
    <lineage>
        <taxon>Bacteria</taxon>
        <taxon>Pseudomonadati</taxon>
        <taxon>Verrucomicrobiota</taxon>
        <taxon>Opitutia</taxon>
        <taxon>Puniceicoccales</taxon>
        <taxon>Cerasicoccaceae</taxon>
        <taxon>Rubellicoccus</taxon>
    </lineage>
</organism>
<reference evidence="1 2" key="1">
    <citation type="submission" date="2023-10" db="EMBL/GenBank/DDBJ databases">
        <title>Rubellicoccus peritrichatus gen. nov., sp. nov., isolated from an algae of coral reef tank.</title>
        <authorList>
            <person name="Luo J."/>
        </authorList>
    </citation>
    <scope>NUCLEOTIDE SEQUENCE [LARGE SCALE GENOMIC DNA]</scope>
    <source>
        <strain evidence="1 2">CR14</strain>
    </source>
</reference>
<dbReference type="EMBL" id="CP136920">
    <property type="protein sequence ID" value="WOO43128.1"/>
    <property type="molecule type" value="Genomic_DNA"/>
</dbReference>
<proteinExistence type="predicted"/>
<name>A0AAQ3QWX2_9BACT</name>
<dbReference type="AlphaFoldDB" id="A0AAQ3QWX2"/>
<keyword evidence="2" id="KW-1185">Reference proteome</keyword>